<dbReference type="Gramene" id="PVH35694">
    <property type="protein sequence ID" value="PVH35694"/>
    <property type="gene ID" value="PAHAL_7G249100"/>
</dbReference>
<sequence length="125" mass="13840">MLPRQTRRAHARLGRGCPRLRRVPTSTSSASPSTPSHRLTPPRPRHSPRTSWPCSRPTPTGARPARGAPRQALRLAPPRHRRARPDQRVRRRGGRADAQRRGVQAALPGRVDASRQDGRRAPASA</sequence>
<dbReference type="Proteomes" id="UP000243499">
    <property type="component" value="Chromosome 7"/>
</dbReference>
<name>A0A2T8IDF3_9POAL</name>
<evidence type="ECO:0000256" key="1">
    <source>
        <dbReference type="SAM" id="MobiDB-lite"/>
    </source>
</evidence>
<accession>A0A2T8IDF3</accession>
<feature type="compositionally biased region" description="Basic residues" evidence="1">
    <location>
        <begin position="1"/>
        <end position="22"/>
    </location>
</feature>
<feature type="compositionally biased region" description="Basic and acidic residues" evidence="1">
    <location>
        <begin position="112"/>
        <end position="125"/>
    </location>
</feature>
<feature type="compositionally biased region" description="Low complexity" evidence="1">
    <location>
        <begin position="57"/>
        <end position="76"/>
    </location>
</feature>
<feature type="region of interest" description="Disordered" evidence="1">
    <location>
        <begin position="1"/>
        <end position="125"/>
    </location>
</feature>
<dbReference type="EMBL" id="CM008052">
    <property type="protein sequence ID" value="PVH35694.1"/>
    <property type="molecule type" value="Genomic_DNA"/>
</dbReference>
<evidence type="ECO:0000313" key="2">
    <source>
        <dbReference type="EMBL" id="PVH35694.1"/>
    </source>
</evidence>
<organism evidence="2">
    <name type="scientific">Panicum hallii</name>
    <dbReference type="NCBI Taxonomy" id="206008"/>
    <lineage>
        <taxon>Eukaryota</taxon>
        <taxon>Viridiplantae</taxon>
        <taxon>Streptophyta</taxon>
        <taxon>Embryophyta</taxon>
        <taxon>Tracheophyta</taxon>
        <taxon>Spermatophyta</taxon>
        <taxon>Magnoliopsida</taxon>
        <taxon>Liliopsida</taxon>
        <taxon>Poales</taxon>
        <taxon>Poaceae</taxon>
        <taxon>PACMAD clade</taxon>
        <taxon>Panicoideae</taxon>
        <taxon>Panicodae</taxon>
        <taxon>Paniceae</taxon>
        <taxon>Panicinae</taxon>
        <taxon>Panicum</taxon>
        <taxon>Panicum sect. Panicum</taxon>
    </lineage>
</organism>
<feature type="compositionally biased region" description="Low complexity" evidence="1">
    <location>
        <begin position="24"/>
        <end position="39"/>
    </location>
</feature>
<gene>
    <name evidence="2" type="ORF">PAHAL_7G249100</name>
</gene>
<reference evidence="2" key="1">
    <citation type="submission" date="2018-04" db="EMBL/GenBank/DDBJ databases">
        <title>WGS assembly of Panicum hallii.</title>
        <authorList>
            <person name="Lovell J."/>
            <person name="Jenkins J."/>
            <person name="Lowry D."/>
            <person name="Mamidi S."/>
            <person name="Sreedasyam A."/>
            <person name="Weng X."/>
            <person name="Barry K."/>
            <person name="Bonette J."/>
            <person name="Campitelli B."/>
            <person name="Daum C."/>
            <person name="Gordon S."/>
            <person name="Gould B."/>
            <person name="Lipzen A."/>
            <person name="Macqueen A."/>
            <person name="Palacio-Mejia J."/>
            <person name="Plott C."/>
            <person name="Shakirov E."/>
            <person name="Shu S."/>
            <person name="Yoshinaga Y."/>
            <person name="Zane M."/>
            <person name="Rokhsar D."/>
            <person name="Grimwood J."/>
            <person name="Schmutz J."/>
            <person name="Juenger T."/>
        </authorList>
    </citation>
    <scope>NUCLEOTIDE SEQUENCE [LARGE SCALE GENOMIC DNA]</scope>
    <source>
        <strain evidence="2">FIL2</strain>
    </source>
</reference>
<dbReference type="AlphaFoldDB" id="A0A2T8IDF3"/>
<proteinExistence type="predicted"/>
<feature type="compositionally biased region" description="Basic and acidic residues" evidence="1">
    <location>
        <begin position="84"/>
        <end position="100"/>
    </location>
</feature>
<protein>
    <submittedName>
        <fullName evidence="2">Uncharacterized protein</fullName>
    </submittedName>
</protein>